<reference evidence="2 3" key="1">
    <citation type="journal article" date="2017" name="BMC Biol.">
        <title>Genomic innovations, transcriptional plasticity and gene loss underlying the evolution and divergence of two highly polyphagous and invasive Helicoverpa pest species.</title>
        <authorList>
            <person name="Pearce S.L."/>
            <person name="Clarke D.F."/>
            <person name="East P.D."/>
            <person name="Elfekih S."/>
            <person name="Gordon K.H."/>
            <person name="Jermiin L.S."/>
            <person name="McGaughran A."/>
            <person name="Oakeshott J.G."/>
            <person name="Papanikolaou A."/>
            <person name="Perera O.P."/>
            <person name="Rane R.V."/>
            <person name="Richards S."/>
            <person name="Tay W.T."/>
            <person name="Walsh T.K."/>
            <person name="Anderson A."/>
            <person name="Anderson C.J."/>
            <person name="Asgari S."/>
            <person name="Board P.G."/>
            <person name="Bretschneider A."/>
            <person name="Campbell P.M."/>
            <person name="Chertemps T."/>
            <person name="Christeller J.T."/>
            <person name="Coppin C.W."/>
            <person name="Downes S.J."/>
            <person name="Duan G."/>
            <person name="Farnsworth C.A."/>
            <person name="Good R.T."/>
            <person name="Han L.B."/>
            <person name="Han Y.C."/>
            <person name="Hatje K."/>
            <person name="Horne I."/>
            <person name="Huang Y.P."/>
            <person name="Hughes D.S."/>
            <person name="Jacquin-Joly E."/>
            <person name="James W."/>
            <person name="Jhangiani S."/>
            <person name="Kollmar M."/>
            <person name="Kuwar S.S."/>
            <person name="Li S."/>
            <person name="Liu N.Y."/>
            <person name="Maibeche M.T."/>
            <person name="Miller J.R."/>
            <person name="Montagne N."/>
            <person name="Perry T."/>
            <person name="Qu J."/>
            <person name="Song S.V."/>
            <person name="Sutton G.G."/>
            <person name="Vogel H."/>
            <person name="Walenz B.P."/>
            <person name="Xu W."/>
            <person name="Zhang H.J."/>
            <person name="Zou Z."/>
            <person name="Batterham P."/>
            <person name="Edwards O.R."/>
            <person name="Feyereisen R."/>
            <person name="Gibbs R.A."/>
            <person name="Heckel D.G."/>
            <person name="McGrath A."/>
            <person name="Robin C."/>
            <person name="Scherer S.E."/>
            <person name="Worley K.C."/>
            <person name="Wu Y.D."/>
        </authorList>
    </citation>
    <scope>NUCLEOTIDE SEQUENCE [LARGE SCALE GENOMIC DNA]</scope>
    <source>
        <strain evidence="2">Harm_GR_Male_#8</strain>
        <tissue evidence="2">Whole organism</tissue>
    </source>
</reference>
<evidence type="ECO:0000313" key="2">
    <source>
        <dbReference type="EMBL" id="PZC78537.1"/>
    </source>
</evidence>
<accession>A0A2W1BZ65</accession>
<organism evidence="2 3">
    <name type="scientific">Helicoverpa armigera</name>
    <name type="common">Cotton bollworm</name>
    <name type="synonym">Heliothis armigera</name>
    <dbReference type="NCBI Taxonomy" id="29058"/>
    <lineage>
        <taxon>Eukaryota</taxon>
        <taxon>Metazoa</taxon>
        <taxon>Ecdysozoa</taxon>
        <taxon>Arthropoda</taxon>
        <taxon>Hexapoda</taxon>
        <taxon>Insecta</taxon>
        <taxon>Pterygota</taxon>
        <taxon>Neoptera</taxon>
        <taxon>Endopterygota</taxon>
        <taxon>Lepidoptera</taxon>
        <taxon>Glossata</taxon>
        <taxon>Ditrysia</taxon>
        <taxon>Noctuoidea</taxon>
        <taxon>Noctuidae</taxon>
        <taxon>Heliothinae</taxon>
        <taxon>Helicoverpa</taxon>
    </lineage>
</organism>
<keyword evidence="3" id="KW-1185">Reference proteome</keyword>
<keyword evidence="1" id="KW-0732">Signal</keyword>
<feature type="signal peptide" evidence="1">
    <location>
        <begin position="1"/>
        <end position="21"/>
    </location>
</feature>
<protein>
    <submittedName>
        <fullName evidence="2">Uncharacterized protein</fullName>
    </submittedName>
</protein>
<dbReference type="OrthoDB" id="7437325at2759"/>
<proteinExistence type="predicted"/>
<name>A0A2W1BZ65_HELAM</name>
<evidence type="ECO:0000256" key="1">
    <source>
        <dbReference type="SAM" id="SignalP"/>
    </source>
</evidence>
<dbReference type="AlphaFoldDB" id="A0A2W1BZ65"/>
<sequence length="103" mass="12155">MLVFGERGMLLFSALAQQAKACCSYGIVRASYRGAALDKMILDETRILPLFETRYHHYREKRSVSLVQNEFLECRWSEFMKTCHQKTMFRFPTVEFVSKFTNL</sequence>
<feature type="chain" id="PRO_5015921384" evidence="1">
    <location>
        <begin position="22"/>
        <end position="103"/>
    </location>
</feature>
<dbReference type="Proteomes" id="UP000249218">
    <property type="component" value="Unassembled WGS sequence"/>
</dbReference>
<dbReference type="EMBL" id="KZ149901">
    <property type="protein sequence ID" value="PZC78537.1"/>
    <property type="molecule type" value="Genomic_DNA"/>
</dbReference>
<gene>
    <name evidence="2" type="primary">HaOG202103</name>
    <name evidence="2" type="ORF">B5X24_HaOG202103</name>
</gene>
<evidence type="ECO:0000313" key="3">
    <source>
        <dbReference type="Proteomes" id="UP000249218"/>
    </source>
</evidence>